<proteinExistence type="predicted"/>
<dbReference type="EMBL" id="CP000878">
    <property type="protein sequence ID" value="ABX09179.1"/>
    <property type="molecule type" value="Genomic_DNA"/>
</dbReference>
<dbReference type="AlphaFoldDB" id="A9BBG7"/>
<dbReference type="STRING" id="93059.P9211_12481"/>
<dbReference type="HOGENOM" id="CLU_1414064_0_0_3"/>
<dbReference type="OrthoDB" id="542614at2"/>
<name>A9BBG7_PROM4</name>
<dbReference type="KEGG" id="pmj:P9211_12481"/>
<dbReference type="Proteomes" id="UP000000788">
    <property type="component" value="Chromosome"/>
</dbReference>
<dbReference type="RefSeq" id="WP_012195800.1">
    <property type="nucleotide sequence ID" value="NC_009976.1"/>
</dbReference>
<gene>
    <name evidence="1" type="ordered locus">P9211_12481</name>
</gene>
<evidence type="ECO:0000313" key="1">
    <source>
        <dbReference type="EMBL" id="ABX09179.1"/>
    </source>
</evidence>
<reference evidence="1 2" key="1">
    <citation type="journal article" date="2007" name="PLoS Genet.">
        <title>Patterns and implications of gene gain and loss in the evolution of Prochlorococcus.</title>
        <authorList>
            <person name="Kettler G.C."/>
            <person name="Martiny A.C."/>
            <person name="Huang K."/>
            <person name="Zucker J."/>
            <person name="Coleman M.L."/>
            <person name="Rodrigue S."/>
            <person name="Chen F."/>
            <person name="Lapidus A."/>
            <person name="Ferriera S."/>
            <person name="Johnson J."/>
            <person name="Steglich C."/>
            <person name="Church G.M."/>
            <person name="Richardson P."/>
            <person name="Chisholm S.W."/>
        </authorList>
    </citation>
    <scope>NUCLEOTIDE SEQUENCE [LARGE SCALE GENOMIC DNA]</scope>
    <source>
        <strain evidence="2">MIT 9211</strain>
    </source>
</reference>
<keyword evidence="2" id="KW-1185">Reference proteome</keyword>
<sequence length="192" mass="22209">MNILDNISDQKKIAFSSTSPNSKLGGGANDHFLTIFDTTSPQVKQTVYRINDIYEHMRDEYNEKNLYNYWIWNLYKNSKRSYDDVSYFNPIRIKLLDSYGNVLNSKNYSVHSSSSTLGYSKGINLTEVGWHGVKSCDTCYGLYQYLPTFSLWAGGINREQVIFTSRKYLMAINIDLDTLKILKKVEIDFVDN</sequence>
<organism evidence="1 2">
    <name type="scientific">Prochlorococcus marinus (strain MIT 9211)</name>
    <dbReference type="NCBI Taxonomy" id="93059"/>
    <lineage>
        <taxon>Bacteria</taxon>
        <taxon>Bacillati</taxon>
        <taxon>Cyanobacteriota</taxon>
        <taxon>Cyanophyceae</taxon>
        <taxon>Synechococcales</taxon>
        <taxon>Prochlorococcaceae</taxon>
        <taxon>Prochlorococcus</taxon>
    </lineage>
</organism>
<accession>A9BBG7</accession>
<protein>
    <submittedName>
        <fullName evidence="1">Uncharacterized protein</fullName>
    </submittedName>
</protein>
<evidence type="ECO:0000313" key="2">
    <source>
        <dbReference type="Proteomes" id="UP000000788"/>
    </source>
</evidence>